<proteinExistence type="inferred from homology"/>
<feature type="transmembrane region" description="Helical" evidence="10">
    <location>
        <begin position="232"/>
        <end position="259"/>
    </location>
</feature>
<evidence type="ECO:0000256" key="7">
    <source>
        <dbReference type="ARBA" id="ARBA00023136"/>
    </source>
</evidence>
<dbReference type="GO" id="GO:0005549">
    <property type="term" value="F:odorant binding"/>
    <property type="evidence" value="ECO:0007669"/>
    <property type="project" value="InterPro"/>
</dbReference>
<dbReference type="GO" id="GO:0004984">
    <property type="term" value="F:olfactory receptor activity"/>
    <property type="evidence" value="ECO:0007669"/>
    <property type="project" value="InterPro"/>
</dbReference>
<gene>
    <name evidence="11" type="ORF">BDFB_008675</name>
</gene>
<sequence>MAIKTDAHQASKTYLCIRVWIFDDRDGLLWLQLWPLRSAGQINFAKIEREGKFAKYFMITITVLSLVEALLLPISDANYDIFLPVKLAVDYLGKWALPFLIIFYGTFFHMALTVISIVFMLMYLAMHLKFQCFLLNKRLEEIERNSIDPNSVEVTHQKEYQDFSYHPELWTKAAVLTFIIICVTFAFCFIGQLLENESEKIFTSVNNLPWYIWNIENRKIVLLFSTKSQNPLILTSSGLITMNFELIIRPFWCYVILFFKQSEYHSILNETFKNLWPLKSAGPHNFTKVEKEGKFAKYFMIFMIILSQFSAASGLPLFSNNYDIFLPVKLSVDYLGKWALPYLIIFYASLSHMGFTISIKMELDKNWFSVFNIIKD</sequence>
<feature type="transmembrane region" description="Helical" evidence="10">
    <location>
        <begin position="173"/>
        <end position="194"/>
    </location>
</feature>
<name>A0A482VZ52_ASBVE</name>
<comment type="subcellular location">
    <subcellularLocation>
        <location evidence="1 10">Cell membrane</location>
        <topology evidence="1 10">Multi-pass membrane protein</topology>
    </subcellularLocation>
</comment>
<evidence type="ECO:0000256" key="4">
    <source>
        <dbReference type="ARBA" id="ARBA00022692"/>
    </source>
</evidence>
<dbReference type="PANTHER" id="PTHR21137:SF35">
    <property type="entry name" value="ODORANT RECEPTOR 19A-RELATED"/>
    <property type="match status" value="1"/>
</dbReference>
<comment type="similarity">
    <text evidence="10">Belongs to the insect chemoreceptor superfamily. Heteromeric odorant receptor channel (TC 1.A.69) family.</text>
</comment>
<evidence type="ECO:0000313" key="12">
    <source>
        <dbReference type="Proteomes" id="UP000292052"/>
    </source>
</evidence>
<evidence type="ECO:0000256" key="6">
    <source>
        <dbReference type="ARBA" id="ARBA00022989"/>
    </source>
</evidence>
<organism evidence="11 12">
    <name type="scientific">Asbolus verrucosus</name>
    <name type="common">Desert ironclad beetle</name>
    <dbReference type="NCBI Taxonomy" id="1661398"/>
    <lineage>
        <taxon>Eukaryota</taxon>
        <taxon>Metazoa</taxon>
        <taxon>Ecdysozoa</taxon>
        <taxon>Arthropoda</taxon>
        <taxon>Hexapoda</taxon>
        <taxon>Insecta</taxon>
        <taxon>Pterygota</taxon>
        <taxon>Neoptera</taxon>
        <taxon>Endopterygota</taxon>
        <taxon>Coleoptera</taxon>
        <taxon>Polyphaga</taxon>
        <taxon>Cucujiformia</taxon>
        <taxon>Tenebrionidae</taxon>
        <taxon>Pimeliinae</taxon>
        <taxon>Asbolus</taxon>
    </lineage>
</organism>
<dbReference type="OrthoDB" id="6758122at2759"/>
<evidence type="ECO:0000256" key="1">
    <source>
        <dbReference type="ARBA" id="ARBA00004651"/>
    </source>
</evidence>
<evidence type="ECO:0000256" key="3">
    <source>
        <dbReference type="ARBA" id="ARBA00022606"/>
    </source>
</evidence>
<protein>
    <recommendedName>
        <fullName evidence="10">Odorant receptor</fullName>
    </recommendedName>
</protein>
<dbReference type="InterPro" id="IPR004117">
    <property type="entry name" value="7tm6_olfct_rcpt"/>
</dbReference>
<evidence type="ECO:0000256" key="5">
    <source>
        <dbReference type="ARBA" id="ARBA00022725"/>
    </source>
</evidence>
<keyword evidence="7 10" id="KW-0472">Membrane</keyword>
<dbReference type="AlphaFoldDB" id="A0A482VZ52"/>
<keyword evidence="2" id="KW-1003">Cell membrane</keyword>
<accession>A0A482VZ52</accession>
<dbReference type="Proteomes" id="UP000292052">
    <property type="component" value="Unassembled WGS sequence"/>
</dbReference>
<reference evidence="11 12" key="1">
    <citation type="submission" date="2017-03" db="EMBL/GenBank/DDBJ databases">
        <title>Genome of the blue death feigning beetle - Asbolus verrucosus.</title>
        <authorList>
            <person name="Rider S.D."/>
        </authorList>
    </citation>
    <scope>NUCLEOTIDE SEQUENCE [LARGE SCALE GENOMIC DNA]</scope>
    <source>
        <strain evidence="11">Butters</strain>
        <tissue evidence="11">Head and leg muscle</tissue>
    </source>
</reference>
<feature type="transmembrane region" description="Helical" evidence="10">
    <location>
        <begin position="56"/>
        <end position="75"/>
    </location>
</feature>
<feature type="transmembrane region" description="Helical" evidence="10">
    <location>
        <begin position="298"/>
        <end position="318"/>
    </location>
</feature>
<keyword evidence="4 10" id="KW-0812">Transmembrane</keyword>
<keyword evidence="12" id="KW-1185">Reference proteome</keyword>
<feature type="transmembrane region" description="Helical" evidence="10">
    <location>
        <begin position="95"/>
        <end position="124"/>
    </location>
</feature>
<comment type="caution">
    <text evidence="10">Lacks conserved residue(s) required for the propagation of feature annotation.</text>
</comment>
<dbReference type="PANTHER" id="PTHR21137">
    <property type="entry name" value="ODORANT RECEPTOR"/>
    <property type="match status" value="1"/>
</dbReference>
<evidence type="ECO:0000256" key="2">
    <source>
        <dbReference type="ARBA" id="ARBA00022475"/>
    </source>
</evidence>
<keyword evidence="9 10" id="KW-0807">Transducer</keyword>
<keyword evidence="6 10" id="KW-1133">Transmembrane helix</keyword>
<comment type="caution">
    <text evidence="11">The sequence shown here is derived from an EMBL/GenBank/DDBJ whole genome shotgun (WGS) entry which is preliminary data.</text>
</comment>
<keyword evidence="5 10" id="KW-0552">Olfaction</keyword>
<evidence type="ECO:0000313" key="11">
    <source>
        <dbReference type="EMBL" id="RZC38090.1"/>
    </source>
</evidence>
<dbReference type="EMBL" id="QDEB01046493">
    <property type="protein sequence ID" value="RZC38090.1"/>
    <property type="molecule type" value="Genomic_DNA"/>
</dbReference>
<keyword evidence="8 10" id="KW-0675">Receptor</keyword>
<dbReference type="Pfam" id="PF02949">
    <property type="entry name" value="7tm_6"/>
    <property type="match status" value="1"/>
</dbReference>
<keyword evidence="3 10" id="KW-0716">Sensory transduction</keyword>
<feature type="transmembrane region" description="Helical" evidence="10">
    <location>
        <begin position="338"/>
        <end position="359"/>
    </location>
</feature>
<evidence type="ECO:0000256" key="8">
    <source>
        <dbReference type="ARBA" id="ARBA00023170"/>
    </source>
</evidence>
<dbReference type="GO" id="GO:0007165">
    <property type="term" value="P:signal transduction"/>
    <property type="evidence" value="ECO:0007669"/>
    <property type="project" value="UniProtKB-KW"/>
</dbReference>
<evidence type="ECO:0000256" key="10">
    <source>
        <dbReference type="RuleBase" id="RU351113"/>
    </source>
</evidence>
<dbReference type="GO" id="GO:0005886">
    <property type="term" value="C:plasma membrane"/>
    <property type="evidence" value="ECO:0007669"/>
    <property type="project" value="UniProtKB-SubCell"/>
</dbReference>
<evidence type="ECO:0000256" key="9">
    <source>
        <dbReference type="ARBA" id="ARBA00023224"/>
    </source>
</evidence>